<evidence type="ECO:0008006" key="4">
    <source>
        <dbReference type="Google" id="ProtNLM"/>
    </source>
</evidence>
<dbReference type="OrthoDB" id="1444170at2"/>
<dbReference type="STRING" id="1434700.SAMN06296427_10436"/>
<sequence>MNLLKIIILVLSVNLFAQGKTDVSKFKTFMPDENSVKFNEAYTQNFFFGNFGIKHLINAIPVNEKGVKTIKVLSGSETMMDFSFDSNGNLTQMKVSRALSGEDITVDYVYKENLISEEIFTTSEGKKTNKFYYSGGKMNVETSKGMLDVYTLRDKILYKTSYLDGKLVFKDRIEGKCRITQYKQDDINKICFSNFNYQIPFVLEEFTSLEDVKTGKVSLKKDKTIEVKKQSDTQYSILSNQKEVYQLYLDKDLRIREFKFLGNKSEHVNPLDFTFSYTYY</sequence>
<name>A0A1W2A985_9FLAO</name>
<reference evidence="2 3" key="1">
    <citation type="submission" date="2017-04" db="EMBL/GenBank/DDBJ databases">
        <authorList>
            <person name="Afonso C.L."/>
            <person name="Miller P.J."/>
            <person name="Scott M.A."/>
            <person name="Spackman E."/>
            <person name="Goraichik I."/>
            <person name="Dimitrov K.M."/>
            <person name="Suarez D.L."/>
            <person name="Swayne D.E."/>
        </authorList>
    </citation>
    <scope>NUCLEOTIDE SEQUENCE [LARGE SCALE GENOMIC DNA]</scope>
    <source>
        <strain evidence="2 3">CGMCC 1.12708</strain>
    </source>
</reference>
<protein>
    <recommendedName>
        <fullName evidence="4">YD repeat-containing protein</fullName>
    </recommendedName>
</protein>
<gene>
    <name evidence="2" type="ORF">SAMN06296427_10436</name>
</gene>
<dbReference type="EMBL" id="FWXS01000004">
    <property type="protein sequence ID" value="SMC57216.1"/>
    <property type="molecule type" value="Genomic_DNA"/>
</dbReference>
<dbReference type="RefSeq" id="WP_143736368.1">
    <property type="nucleotide sequence ID" value="NZ_FWXS01000004.1"/>
</dbReference>
<evidence type="ECO:0000256" key="1">
    <source>
        <dbReference type="SAM" id="SignalP"/>
    </source>
</evidence>
<dbReference type="Proteomes" id="UP000192393">
    <property type="component" value="Unassembled WGS sequence"/>
</dbReference>
<feature type="chain" id="PRO_5012122308" description="YD repeat-containing protein" evidence="1">
    <location>
        <begin position="18"/>
        <end position="280"/>
    </location>
</feature>
<keyword evidence="3" id="KW-1185">Reference proteome</keyword>
<evidence type="ECO:0000313" key="2">
    <source>
        <dbReference type="EMBL" id="SMC57216.1"/>
    </source>
</evidence>
<keyword evidence="1" id="KW-0732">Signal</keyword>
<dbReference type="AlphaFoldDB" id="A0A1W2A985"/>
<organism evidence="2 3">
    <name type="scientific">Moheibacter sediminis</name>
    <dbReference type="NCBI Taxonomy" id="1434700"/>
    <lineage>
        <taxon>Bacteria</taxon>
        <taxon>Pseudomonadati</taxon>
        <taxon>Bacteroidota</taxon>
        <taxon>Flavobacteriia</taxon>
        <taxon>Flavobacteriales</taxon>
        <taxon>Weeksellaceae</taxon>
        <taxon>Moheibacter</taxon>
    </lineage>
</organism>
<proteinExistence type="predicted"/>
<accession>A0A1W2A985</accession>
<feature type="signal peptide" evidence="1">
    <location>
        <begin position="1"/>
        <end position="17"/>
    </location>
</feature>
<evidence type="ECO:0000313" key="3">
    <source>
        <dbReference type="Proteomes" id="UP000192393"/>
    </source>
</evidence>